<protein>
    <submittedName>
        <fullName evidence="2">(spotted green pufferfish) hypothetical protein</fullName>
    </submittedName>
</protein>
<gene>
    <name evidence="2" type="ORF">GSTENG00028960001</name>
</gene>
<evidence type="ECO:0000313" key="2">
    <source>
        <dbReference type="EMBL" id="CAG08088.1"/>
    </source>
</evidence>
<proteinExistence type="predicted"/>
<reference evidence="2" key="1">
    <citation type="journal article" date="2004" name="Nature">
        <title>Genome duplication in the teleost fish Tetraodon nigroviridis reveals the early vertebrate proto-karyotype.</title>
        <authorList>
            <person name="Jaillon O."/>
            <person name="Aury J.-M."/>
            <person name="Brunet F."/>
            <person name="Petit J.-L."/>
            <person name="Stange-Thomann N."/>
            <person name="Mauceli E."/>
            <person name="Bouneau L."/>
            <person name="Fischer C."/>
            <person name="Ozouf-Costaz C."/>
            <person name="Bernot A."/>
            <person name="Nicaud S."/>
            <person name="Jaffe D."/>
            <person name="Fisher S."/>
            <person name="Lutfalla G."/>
            <person name="Dossat C."/>
            <person name="Segurens B."/>
            <person name="Dasilva C."/>
            <person name="Salanoubat M."/>
            <person name="Levy M."/>
            <person name="Boudet N."/>
            <person name="Castellano S."/>
            <person name="Anthouard V."/>
            <person name="Jubin C."/>
            <person name="Castelli V."/>
            <person name="Katinka M."/>
            <person name="Vacherie B."/>
            <person name="Biemont C."/>
            <person name="Skalli Z."/>
            <person name="Cattolico L."/>
            <person name="Poulain J."/>
            <person name="De Berardinis V."/>
            <person name="Cruaud C."/>
            <person name="Duprat S."/>
            <person name="Brottier P."/>
            <person name="Coutanceau J.-P."/>
            <person name="Gouzy J."/>
            <person name="Parra G."/>
            <person name="Lardier G."/>
            <person name="Chapple C."/>
            <person name="McKernan K.J."/>
            <person name="McEwan P."/>
            <person name="Bosak S."/>
            <person name="Kellis M."/>
            <person name="Volff J.-N."/>
            <person name="Guigo R."/>
            <person name="Zody M.C."/>
            <person name="Mesirov J."/>
            <person name="Lindblad-Toh K."/>
            <person name="Birren B."/>
            <person name="Nusbaum C."/>
            <person name="Kahn D."/>
            <person name="Robinson-Rechavi M."/>
            <person name="Laudet V."/>
            <person name="Schachter V."/>
            <person name="Quetier F."/>
            <person name="Saurin W."/>
            <person name="Scarpelli C."/>
            <person name="Wincker P."/>
            <person name="Lander E.S."/>
            <person name="Weissenbach J."/>
            <person name="Roest Crollius H."/>
        </authorList>
    </citation>
    <scope>NUCLEOTIDE SEQUENCE [LARGE SCALE GENOMIC DNA]</scope>
</reference>
<comment type="caution">
    <text evidence="2">The sequence shown here is derived from an EMBL/GenBank/DDBJ whole genome shotgun (WGS) entry which is preliminary data.</text>
</comment>
<reference evidence="2" key="2">
    <citation type="submission" date="2004-02" db="EMBL/GenBank/DDBJ databases">
        <authorList>
            <consortium name="Genoscope"/>
            <consortium name="Whitehead Institute Centre for Genome Research"/>
        </authorList>
    </citation>
    <scope>NUCLEOTIDE SEQUENCE</scope>
</reference>
<name>Q4RU44_TETNG</name>
<dbReference type="EMBL" id="CAAE01014995">
    <property type="protein sequence ID" value="CAG08088.1"/>
    <property type="molecule type" value="Genomic_DNA"/>
</dbReference>
<organism evidence="2">
    <name type="scientific">Tetraodon nigroviridis</name>
    <name type="common">Spotted green pufferfish</name>
    <name type="synonym">Chelonodon nigroviridis</name>
    <dbReference type="NCBI Taxonomy" id="99883"/>
    <lineage>
        <taxon>Eukaryota</taxon>
        <taxon>Metazoa</taxon>
        <taxon>Chordata</taxon>
        <taxon>Craniata</taxon>
        <taxon>Vertebrata</taxon>
        <taxon>Euteleostomi</taxon>
        <taxon>Actinopterygii</taxon>
        <taxon>Neopterygii</taxon>
        <taxon>Teleostei</taxon>
        <taxon>Neoteleostei</taxon>
        <taxon>Acanthomorphata</taxon>
        <taxon>Eupercaria</taxon>
        <taxon>Tetraodontiformes</taxon>
        <taxon>Tetradontoidea</taxon>
        <taxon>Tetraodontidae</taxon>
        <taxon>Tetraodon</taxon>
    </lineage>
</organism>
<dbReference type="AlphaFoldDB" id="Q4RU44"/>
<sequence length="65" mass="7130">MAAPRPIKGILKNKNSATVVKTPPEEVEPEDPEHVPGLSEDEQRWVPKPSVFRLLPGDASLLNTC</sequence>
<feature type="region of interest" description="Disordered" evidence="1">
    <location>
        <begin position="22"/>
        <end position="41"/>
    </location>
</feature>
<evidence type="ECO:0000256" key="1">
    <source>
        <dbReference type="SAM" id="MobiDB-lite"/>
    </source>
</evidence>
<accession>Q4RU44</accession>
<dbReference type="KEGG" id="tng:GSTEN00028960G001"/>